<evidence type="ECO:0000256" key="3">
    <source>
        <dbReference type="ARBA" id="ARBA00022692"/>
    </source>
</evidence>
<feature type="transmembrane region" description="Helical" evidence="6">
    <location>
        <begin position="468"/>
        <end position="485"/>
    </location>
</feature>
<keyword evidence="5 6" id="KW-0472">Membrane</keyword>
<dbReference type="PANTHER" id="PTHR43478">
    <property type="entry name" value="NA+/H+ ANTIPORTER-RELATED"/>
    <property type="match status" value="1"/>
</dbReference>
<feature type="transmembrane region" description="Helical" evidence="6">
    <location>
        <begin position="197"/>
        <end position="221"/>
    </location>
</feature>
<keyword evidence="2" id="KW-1003">Cell membrane</keyword>
<dbReference type="Proteomes" id="UP000180175">
    <property type="component" value="Chromosome"/>
</dbReference>
<feature type="transmembrane region" description="Helical" evidence="6">
    <location>
        <begin position="110"/>
        <end position="129"/>
    </location>
</feature>
<feature type="transmembrane region" description="Helical" evidence="6">
    <location>
        <begin position="416"/>
        <end position="438"/>
    </location>
</feature>
<evidence type="ECO:0000313" key="9">
    <source>
        <dbReference type="EMBL" id="QOY38016.1"/>
    </source>
</evidence>
<feature type="transmembrane region" description="Helical" evidence="6">
    <location>
        <begin position="75"/>
        <end position="98"/>
    </location>
</feature>
<feature type="domain" description="Na+/H+ antiporter NhaC-like C-terminal" evidence="7">
    <location>
        <begin position="163"/>
        <end position="487"/>
    </location>
</feature>
<protein>
    <submittedName>
        <fullName evidence="9">Na+/H+ antiporter NhaC family protein</fullName>
    </submittedName>
    <submittedName>
        <fullName evidence="8">Sodium:proton antiporter</fullName>
    </submittedName>
</protein>
<reference evidence="9 10" key="2">
    <citation type="journal article" date="2017" name="Genome Announc.">
        <title>Draft Genome Sequences of Four Alkaliphilic Bacteria Belonging to the Anaerobacillus Genus.</title>
        <authorList>
            <person name="Bassil N.M."/>
            <person name="Lloyd J.R."/>
        </authorList>
    </citation>
    <scope>NUCLEOTIDE SEQUENCE [LARGE SCALE GENOMIC DNA]</scope>
    <source>
        <strain evidence="9 10">NB2006</strain>
    </source>
</reference>
<name>A0A1S2MD96_9BACI</name>
<evidence type="ECO:0000313" key="10">
    <source>
        <dbReference type="Proteomes" id="UP000180175"/>
    </source>
</evidence>
<reference evidence="8 10" key="1">
    <citation type="submission" date="2016-10" db="EMBL/GenBank/DDBJ databases">
        <title>Draft genome sequences of four alkaliphilic bacteria belonging to the Anaerobacillus genus.</title>
        <authorList>
            <person name="Bassil N.M."/>
            <person name="Lloyd J.R."/>
        </authorList>
    </citation>
    <scope>NUCLEOTIDE SEQUENCE [LARGE SCALE GENOMIC DNA]</scope>
    <source>
        <strain evidence="8 10">NB2006</strain>
    </source>
</reference>
<evidence type="ECO:0000256" key="2">
    <source>
        <dbReference type="ARBA" id="ARBA00022475"/>
    </source>
</evidence>
<evidence type="ECO:0000313" key="8">
    <source>
        <dbReference type="EMBL" id="OIJ22782.1"/>
    </source>
</evidence>
<feature type="transmembrane region" description="Helical" evidence="6">
    <location>
        <begin position="12"/>
        <end position="39"/>
    </location>
</feature>
<evidence type="ECO:0000256" key="4">
    <source>
        <dbReference type="ARBA" id="ARBA00022989"/>
    </source>
</evidence>
<accession>A0A1S2MD96</accession>
<dbReference type="GO" id="GO:0005886">
    <property type="term" value="C:plasma membrane"/>
    <property type="evidence" value="ECO:0007669"/>
    <property type="project" value="UniProtKB-SubCell"/>
</dbReference>
<evidence type="ECO:0000256" key="1">
    <source>
        <dbReference type="ARBA" id="ARBA00004651"/>
    </source>
</evidence>
<feature type="transmembrane region" description="Helical" evidence="6">
    <location>
        <begin position="491"/>
        <end position="509"/>
    </location>
</feature>
<organism evidence="8 10">
    <name type="scientific">Anaerobacillus isosaccharinicus</name>
    <dbReference type="NCBI Taxonomy" id="1532552"/>
    <lineage>
        <taxon>Bacteria</taxon>
        <taxon>Bacillati</taxon>
        <taxon>Bacillota</taxon>
        <taxon>Bacilli</taxon>
        <taxon>Bacillales</taxon>
        <taxon>Bacillaceae</taxon>
        <taxon>Anaerobacillus</taxon>
    </lineage>
</organism>
<reference evidence="9" key="4">
    <citation type="submission" date="2020-10" db="EMBL/GenBank/DDBJ databases">
        <authorList>
            <person name="Bassil N.M."/>
            <person name="Lloyd J.R."/>
        </authorList>
    </citation>
    <scope>NUCLEOTIDE SEQUENCE</scope>
    <source>
        <strain evidence="9">NB2006</strain>
    </source>
</reference>
<evidence type="ECO:0000256" key="6">
    <source>
        <dbReference type="SAM" id="Phobius"/>
    </source>
</evidence>
<proteinExistence type="predicted"/>
<dbReference type="EMBL" id="CP063356">
    <property type="protein sequence ID" value="QOY38016.1"/>
    <property type="molecule type" value="Genomic_DNA"/>
</dbReference>
<dbReference type="Pfam" id="PF03553">
    <property type="entry name" value="Na_H_antiporter"/>
    <property type="match status" value="1"/>
</dbReference>
<reference evidence="9 10" key="3">
    <citation type="journal article" date="2019" name="Int. J. Syst. Evol. Microbiol.">
        <title>Anaerobacillus isosaccharinicus sp. nov., an alkaliphilic bacterium which degrades isosaccharinic acid.</title>
        <authorList>
            <person name="Bassil N.M."/>
            <person name="Lloyd J.R."/>
        </authorList>
    </citation>
    <scope>NUCLEOTIDE SEQUENCE [LARGE SCALE GENOMIC DNA]</scope>
    <source>
        <strain evidence="9 10">NB2006</strain>
    </source>
</reference>
<keyword evidence="3 6" id="KW-0812">Transmembrane</keyword>
<dbReference type="KEGG" id="aia:AWH56_010865"/>
<feature type="transmembrane region" description="Helical" evidence="6">
    <location>
        <begin position="266"/>
        <end position="283"/>
    </location>
</feature>
<feature type="transmembrane region" description="Helical" evidence="6">
    <location>
        <begin position="377"/>
        <end position="396"/>
    </location>
</feature>
<comment type="subcellular location">
    <subcellularLocation>
        <location evidence="1">Cell membrane</location>
        <topology evidence="1">Multi-pass membrane protein</topology>
    </subcellularLocation>
</comment>
<dbReference type="PANTHER" id="PTHR43478:SF1">
    <property type="entry name" value="NA+_H+ ANTIPORTER NHAC-LIKE C-TERMINAL DOMAIN-CONTAINING PROTEIN"/>
    <property type="match status" value="1"/>
</dbReference>
<gene>
    <name evidence="9" type="ORF">AWH56_010865</name>
    <name evidence="8" type="ORF">AWH56_04465</name>
</gene>
<feature type="transmembrane region" description="Helical" evidence="6">
    <location>
        <begin position="344"/>
        <end position="365"/>
    </location>
</feature>
<feature type="transmembrane region" description="Helical" evidence="6">
    <location>
        <begin position="304"/>
        <end position="324"/>
    </location>
</feature>
<keyword evidence="10" id="KW-1185">Reference proteome</keyword>
<evidence type="ECO:0000259" key="7">
    <source>
        <dbReference type="Pfam" id="PF03553"/>
    </source>
</evidence>
<dbReference type="OrthoDB" id="9762978at2"/>
<evidence type="ECO:0000256" key="5">
    <source>
        <dbReference type="ARBA" id="ARBA00023136"/>
    </source>
</evidence>
<keyword evidence="4 6" id="KW-1133">Transmembrane helix</keyword>
<dbReference type="RefSeq" id="WP_071315980.1">
    <property type="nucleotide sequence ID" value="NZ_CP063356.2"/>
</dbReference>
<feature type="transmembrane region" description="Helical" evidence="6">
    <location>
        <begin position="160"/>
        <end position="185"/>
    </location>
</feature>
<sequence length="519" mass="54975">MEGTIFSLIPPILALVMVMLTRRVLLSLGVGIVVGAFMINYGSGNVFMESIQQIFSIVFGIFFDDGAINSWELYIIFFLLLLGMIASLIAATGGSRAFGEWAMSRVKTRIGAQLVTVLLGIIIFIDDYFNSLTVGNVGRPLTDRHKISRAKLAYLVDSTAAPMCVIAPVSSWGAYIITIIGGILVSHSVTQWEALQAFVLIAPMNFYAIFAVLMVVAVIYFKLDIGQMRIHEQRAIETGEVVDKSKGPVPGDQGDVSTVVGKVGDLIWPIVTLIVATVFFMITTGIQGTDGDATILAIFENTDVAAALLYGGLVSLAVTLVLSFSRKLGVNEIGLGLWAGIKSMLPAIYILIFAWTIISIIKGIGTGDYLAGLVQDANLNLAFLPVILFVIAGFMAFSTGTSWGTFGIMLPIAGDIAAATDVSMMLPVLAAVLAGSIFGDHCSPISDTTILSSTGAGSHHMDHVLTQLPYALIIAGISIVGYLVLGFTGSAFVGFLAATAAFVVVIIVLKKLFPALKGA</sequence>
<dbReference type="EMBL" id="LQXD01000027">
    <property type="protein sequence ID" value="OIJ22782.1"/>
    <property type="molecule type" value="Genomic_DNA"/>
</dbReference>
<dbReference type="AlphaFoldDB" id="A0A1S2MD96"/>
<dbReference type="InterPro" id="IPR018461">
    <property type="entry name" value="Na/H_Antiport_NhaC-like_C"/>
</dbReference>